<dbReference type="InterPro" id="IPR019253">
    <property type="entry name" value="DUF2244_TM"/>
</dbReference>
<keyword evidence="3" id="KW-1185">Reference proteome</keyword>
<name>A0ABX7JJA2_9RHOB</name>
<reference evidence="2 3" key="1">
    <citation type="submission" date="2021-02" db="EMBL/GenBank/DDBJ databases">
        <title>Paracoccus methylovroum sp.nov., a new methanol and methylamine utilizing methylotrophic denitrifer.</title>
        <authorList>
            <person name="Timsy T."/>
            <person name="Behrendt U."/>
            <person name="Ulrich A."/>
            <person name="Spanner T."/>
            <person name="Foesel B.U."/>
            <person name="Horn M.A."/>
            <person name="Kolb S."/>
        </authorList>
    </citation>
    <scope>NUCLEOTIDE SEQUENCE [LARGE SCALE GENOMIC DNA]</scope>
    <source>
        <strain evidence="2 3">H4-D09</strain>
    </source>
</reference>
<keyword evidence="1" id="KW-1133">Transmembrane helix</keyword>
<evidence type="ECO:0000313" key="3">
    <source>
        <dbReference type="Proteomes" id="UP000663629"/>
    </source>
</evidence>
<feature type="transmembrane region" description="Helical" evidence="1">
    <location>
        <begin position="56"/>
        <end position="75"/>
    </location>
</feature>
<dbReference type="RefSeq" id="WP_205294767.1">
    <property type="nucleotide sequence ID" value="NZ_CP070368.1"/>
</dbReference>
<organism evidence="2 3">
    <name type="scientific">Paracoccus methylovorus</name>
    <dbReference type="NCBI Taxonomy" id="2812658"/>
    <lineage>
        <taxon>Bacteria</taxon>
        <taxon>Pseudomonadati</taxon>
        <taxon>Pseudomonadota</taxon>
        <taxon>Alphaproteobacteria</taxon>
        <taxon>Rhodobacterales</taxon>
        <taxon>Paracoccaceae</taxon>
        <taxon>Paracoccus</taxon>
    </lineage>
</organism>
<dbReference type="Pfam" id="PF10003">
    <property type="entry name" value="DUF2244"/>
    <property type="match status" value="1"/>
</dbReference>
<proteinExistence type="predicted"/>
<accession>A0ABX7JJA2</accession>
<feature type="transmembrane region" description="Helical" evidence="1">
    <location>
        <begin position="32"/>
        <end position="50"/>
    </location>
</feature>
<protein>
    <submittedName>
        <fullName evidence="2">DUF2244 domain-containing protein</fullName>
    </submittedName>
</protein>
<keyword evidence="1" id="KW-0812">Transmembrane</keyword>
<gene>
    <name evidence="2" type="ORF">JWJ88_03730</name>
</gene>
<dbReference type="EMBL" id="CP070368">
    <property type="protein sequence ID" value="QRZ13784.1"/>
    <property type="molecule type" value="Genomic_DNA"/>
</dbReference>
<keyword evidence="1" id="KW-0472">Membrane</keyword>
<evidence type="ECO:0000256" key="1">
    <source>
        <dbReference type="SAM" id="Phobius"/>
    </source>
</evidence>
<evidence type="ECO:0000313" key="2">
    <source>
        <dbReference type="EMBL" id="QRZ13784.1"/>
    </source>
</evidence>
<sequence>MPYTWHDAAPDDSGAVCFRLEIWPHRSLSRKGFVWVIGLTTAGLALPLLAVVGSTALWGLLPFAALVVWALWHAIQRSYGTAHEVMWLDQNRLTLIRSDPGQPDRVWQTNPYWVRATLRQNGPVKDYLVLTDGKREVELGAFLAPEERQALHDDLDRRLAAARR</sequence>
<dbReference type="Proteomes" id="UP000663629">
    <property type="component" value="Chromosome 1"/>
</dbReference>